<evidence type="ECO:0008006" key="4">
    <source>
        <dbReference type="Google" id="ProtNLM"/>
    </source>
</evidence>
<feature type="transmembrane region" description="Helical" evidence="1">
    <location>
        <begin position="77"/>
        <end position="102"/>
    </location>
</feature>
<evidence type="ECO:0000313" key="3">
    <source>
        <dbReference type="Proteomes" id="UP000644282"/>
    </source>
</evidence>
<evidence type="ECO:0000256" key="1">
    <source>
        <dbReference type="SAM" id="Phobius"/>
    </source>
</evidence>
<protein>
    <recommendedName>
        <fullName evidence="4">Potassium-transporting ATPase subunit B</fullName>
    </recommendedName>
</protein>
<keyword evidence="1" id="KW-0472">Membrane</keyword>
<feature type="non-terminal residue" evidence="2">
    <location>
        <position position="1"/>
    </location>
</feature>
<keyword evidence="1" id="KW-1133">Transmembrane helix</keyword>
<dbReference type="GO" id="GO:0005524">
    <property type="term" value="F:ATP binding"/>
    <property type="evidence" value="ECO:0007669"/>
    <property type="project" value="UniProtKB-KW"/>
</dbReference>
<sequence length="103" mass="10813">IANYVATSFASIPAAFAGTYPQLNALNVMGLRSPNSAILGAVIFNALMIIFLFPLALKGVCYKPLSASAMLRRNLCIYGLGGLVVPFIGIKVIDVLLTLLGLA</sequence>
<organism evidence="2 3">
    <name type="scientific">Leptospira interrogans serovar Pomona</name>
    <dbReference type="NCBI Taxonomy" id="44276"/>
    <lineage>
        <taxon>Bacteria</taxon>
        <taxon>Pseudomonadati</taxon>
        <taxon>Spirochaetota</taxon>
        <taxon>Spirochaetia</taxon>
        <taxon>Leptospirales</taxon>
        <taxon>Leptospiraceae</taxon>
        <taxon>Leptospira</taxon>
    </lineage>
</organism>
<name>A0AA41BL63_LEPIR</name>
<gene>
    <name evidence="2" type="ORF">IQB77_23565</name>
</gene>
<dbReference type="PANTHER" id="PTHR43743">
    <property type="entry name" value="POTASSIUM-TRANSPORTING ATPASE ATP-BINDING SUBUNIT"/>
    <property type="match status" value="1"/>
</dbReference>
<evidence type="ECO:0000313" key="2">
    <source>
        <dbReference type="EMBL" id="MBE8432650.1"/>
    </source>
</evidence>
<accession>A0AA41BL63</accession>
<dbReference type="InterPro" id="IPR006391">
    <property type="entry name" value="P-type_ATPase_bsu_IA"/>
</dbReference>
<dbReference type="GO" id="GO:0008556">
    <property type="term" value="F:P-type potassium transmembrane transporter activity"/>
    <property type="evidence" value="ECO:0007669"/>
    <property type="project" value="InterPro"/>
</dbReference>
<feature type="transmembrane region" description="Helical" evidence="1">
    <location>
        <begin position="37"/>
        <end position="57"/>
    </location>
</feature>
<comment type="caution">
    <text evidence="2">The sequence shown here is derived from an EMBL/GenBank/DDBJ whole genome shotgun (WGS) entry which is preliminary data.</text>
</comment>
<dbReference type="GO" id="GO:0016020">
    <property type="term" value="C:membrane"/>
    <property type="evidence" value="ECO:0007669"/>
    <property type="project" value="InterPro"/>
</dbReference>
<dbReference type="AlphaFoldDB" id="A0AA41BL63"/>
<dbReference type="PANTHER" id="PTHR43743:SF1">
    <property type="entry name" value="POTASSIUM-TRANSPORTING ATPASE ATP-BINDING SUBUNIT"/>
    <property type="match status" value="1"/>
</dbReference>
<keyword evidence="1" id="KW-0812">Transmembrane</keyword>
<reference evidence="2" key="1">
    <citation type="submission" date="2020-10" db="EMBL/GenBank/DDBJ databases">
        <title>New Zealand Leptospira genomics.</title>
        <authorList>
            <person name="Wilkinson D.A."/>
            <person name="Nisa S."/>
            <person name="Moinet M."/>
            <person name="Benschop J."/>
        </authorList>
    </citation>
    <scope>NUCLEOTIDE SEQUENCE</scope>
    <source>
        <strain evidence="2">ESR8</strain>
    </source>
</reference>
<dbReference type="Proteomes" id="UP000644282">
    <property type="component" value="Unassembled WGS sequence"/>
</dbReference>
<dbReference type="EMBL" id="JADDXF010000898">
    <property type="protein sequence ID" value="MBE8432650.1"/>
    <property type="molecule type" value="Genomic_DNA"/>
</dbReference>
<proteinExistence type="predicted"/>